<dbReference type="GO" id="GO:0090729">
    <property type="term" value="F:toxin activity"/>
    <property type="evidence" value="ECO:0007669"/>
    <property type="project" value="UniProtKB-KW"/>
</dbReference>
<evidence type="ECO:0000256" key="2">
    <source>
        <dbReference type="ARBA" id="ARBA00022670"/>
    </source>
</evidence>
<feature type="domain" description="ShKT" evidence="11">
    <location>
        <begin position="90"/>
        <end position="126"/>
    </location>
</feature>
<evidence type="ECO:0000313" key="12">
    <source>
        <dbReference type="EMBL" id="KAJ7323764.1"/>
    </source>
</evidence>
<feature type="domain" description="ShKT" evidence="11">
    <location>
        <begin position="52"/>
        <end position="86"/>
    </location>
</feature>
<keyword evidence="3 8" id="KW-0378">Hydrolase</keyword>
<dbReference type="FunFam" id="2.40.10.10:FF:000003">
    <property type="entry name" value="Transmembrane serine protease 3"/>
    <property type="match status" value="1"/>
</dbReference>
<dbReference type="AlphaFoldDB" id="A0A9X0CEF9"/>
<dbReference type="PROSITE" id="PS00135">
    <property type="entry name" value="TRYPSIN_SER"/>
    <property type="match status" value="1"/>
</dbReference>
<dbReference type="InterPro" id="IPR001314">
    <property type="entry name" value="Peptidase_S1A"/>
</dbReference>
<dbReference type="PROSITE" id="PS51670">
    <property type="entry name" value="SHKT"/>
    <property type="match status" value="2"/>
</dbReference>
<dbReference type="InterPro" id="IPR043504">
    <property type="entry name" value="Peptidase_S1_PA_chymotrypsin"/>
</dbReference>
<feature type="disulfide bond" evidence="7">
    <location>
        <begin position="52"/>
        <end position="86"/>
    </location>
</feature>
<dbReference type="PANTHER" id="PTHR24252:SF7">
    <property type="entry name" value="HYALIN"/>
    <property type="match status" value="1"/>
</dbReference>
<dbReference type="GO" id="GO:0006508">
    <property type="term" value="P:proteolysis"/>
    <property type="evidence" value="ECO:0007669"/>
    <property type="project" value="UniProtKB-KW"/>
</dbReference>
<organism evidence="12 13">
    <name type="scientific">Desmophyllum pertusum</name>
    <dbReference type="NCBI Taxonomy" id="174260"/>
    <lineage>
        <taxon>Eukaryota</taxon>
        <taxon>Metazoa</taxon>
        <taxon>Cnidaria</taxon>
        <taxon>Anthozoa</taxon>
        <taxon>Hexacorallia</taxon>
        <taxon>Scleractinia</taxon>
        <taxon>Caryophylliina</taxon>
        <taxon>Caryophylliidae</taxon>
        <taxon>Desmophyllum</taxon>
    </lineage>
</organism>
<proteinExistence type="predicted"/>
<evidence type="ECO:0000256" key="8">
    <source>
        <dbReference type="RuleBase" id="RU363034"/>
    </source>
</evidence>
<name>A0A9X0CEF9_9CNID</name>
<dbReference type="SMART" id="SM00254">
    <property type="entry name" value="ShKT"/>
    <property type="match status" value="2"/>
</dbReference>
<evidence type="ECO:0000256" key="4">
    <source>
        <dbReference type="ARBA" id="ARBA00022825"/>
    </source>
</evidence>
<dbReference type="Pfam" id="PF01549">
    <property type="entry name" value="ShK"/>
    <property type="match status" value="2"/>
</dbReference>
<feature type="signal peptide" evidence="9">
    <location>
        <begin position="1"/>
        <end position="19"/>
    </location>
</feature>
<dbReference type="SMART" id="SM00020">
    <property type="entry name" value="Tryp_SPc"/>
    <property type="match status" value="1"/>
</dbReference>
<evidence type="ECO:0000256" key="7">
    <source>
        <dbReference type="PROSITE-ProRule" id="PRU01005"/>
    </source>
</evidence>
<dbReference type="Pfam" id="PF00089">
    <property type="entry name" value="Trypsin"/>
    <property type="match status" value="1"/>
</dbReference>
<reference evidence="12" key="1">
    <citation type="submission" date="2023-01" db="EMBL/GenBank/DDBJ databases">
        <title>Genome assembly of the deep-sea coral Lophelia pertusa.</title>
        <authorList>
            <person name="Herrera S."/>
            <person name="Cordes E."/>
        </authorList>
    </citation>
    <scope>NUCLEOTIDE SEQUENCE</scope>
    <source>
        <strain evidence="12">USNM1676648</strain>
        <tissue evidence="12">Polyp</tissue>
    </source>
</reference>
<protein>
    <submittedName>
        <fullName evidence="12">Transmembrane protease serine 6</fullName>
    </submittedName>
</protein>
<sequence>MIPVALFCVFALCVPFTQGNEPKDDPDIIRGNLKDDLRFLNEFNLRVKRGACEDKSSYCASYKNYCKHKDYVNYLKENCKKTCDLCGEECLDRSNSCDSYKSAGYCENEDYASSMKYHCSATCGFCQVATTTPPPTTIPRTEQPIDQGTVECGTKVLGTRIVGGTNAKPGAWPWQVTMDYKGHAEKPHWCGGSIVSPQWIVTAAHCFAYGTDPNQYTIVAGDHDLNGMEGYEQNITIDKIIKHPKYAAHENHDYDLALIKLQSNLTYNNRVRPVCLPKFDFEVDTKCYVTGWGHTAEGGDIPQILQQAKVPLISRESCQTAYQDLGYTISQRMRCAGYAKGGIDACQGDSGGPLVCTKNDKWYLMGAVSWGIGCARKGRYGVYADMLDLKYWVQQTINDS</sequence>
<feature type="active site" description="Charge relay system" evidence="6">
    <location>
        <position position="255"/>
    </location>
</feature>
<evidence type="ECO:0000256" key="1">
    <source>
        <dbReference type="ARBA" id="ARBA00022656"/>
    </source>
</evidence>
<dbReference type="InterPro" id="IPR001254">
    <property type="entry name" value="Trypsin_dom"/>
</dbReference>
<dbReference type="CDD" id="cd00190">
    <property type="entry name" value="Tryp_SPc"/>
    <property type="match status" value="1"/>
</dbReference>
<gene>
    <name evidence="12" type="primary">TMPRSS6_5</name>
    <name evidence="12" type="ORF">OS493_030890</name>
</gene>
<dbReference type="PRINTS" id="PR00722">
    <property type="entry name" value="CHYMOTRYPSIN"/>
</dbReference>
<dbReference type="Gene3D" id="1.10.10.1940">
    <property type="match status" value="1"/>
</dbReference>
<dbReference type="InterPro" id="IPR009003">
    <property type="entry name" value="Peptidase_S1_PA"/>
</dbReference>
<feature type="active site" description="Charge relay system" evidence="6">
    <location>
        <position position="205"/>
    </location>
</feature>
<evidence type="ECO:0000313" key="13">
    <source>
        <dbReference type="Proteomes" id="UP001163046"/>
    </source>
</evidence>
<evidence type="ECO:0000256" key="6">
    <source>
        <dbReference type="PIRSR" id="PIRSR001143-1"/>
    </source>
</evidence>
<dbReference type="PROSITE" id="PS50240">
    <property type="entry name" value="TRYPSIN_DOM"/>
    <property type="match status" value="1"/>
</dbReference>
<feature type="active site" description="Charge relay system" evidence="6">
    <location>
        <position position="350"/>
    </location>
</feature>
<comment type="caution">
    <text evidence="12">The sequence shown here is derived from an EMBL/GenBank/DDBJ whole genome shotgun (WGS) entry which is preliminary data.</text>
</comment>
<dbReference type="OrthoDB" id="6018415at2759"/>
<accession>A0A9X0CEF9</accession>
<dbReference type="PROSITE" id="PS00134">
    <property type="entry name" value="TRYPSIN_HIS"/>
    <property type="match status" value="1"/>
</dbReference>
<keyword evidence="12" id="KW-0472">Membrane</keyword>
<keyword evidence="4 8" id="KW-0720">Serine protease</keyword>
<evidence type="ECO:0000259" key="10">
    <source>
        <dbReference type="PROSITE" id="PS50240"/>
    </source>
</evidence>
<dbReference type="PIRSF" id="PIRSF001143">
    <property type="entry name" value="Factor_X"/>
    <property type="match status" value="1"/>
</dbReference>
<keyword evidence="9" id="KW-0732">Signal</keyword>
<dbReference type="InterPro" id="IPR033116">
    <property type="entry name" value="TRYPSIN_SER"/>
</dbReference>
<evidence type="ECO:0000256" key="5">
    <source>
        <dbReference type="ARBA" id="ARBA00023157"/>
    </source>
</evidence>
<dbReference type="InterPro" id="IPR003582">
    <property type="entry name" value="ShKT_dom"/>
</dbReference>
<evidence type="ECO:0000259" key="11">
    <source>
        <dbReference type="PROSITE" id="PS51670"/>
    </source>
</evidence>
<dbReference type="GO" id="GO:0005509">
    <property type="term" value="F:calcium ion binding"/>
    <property type="evidence" value="ECO:0007669"/>
    <property type="project" value="InterPro"/>
</dbReference>
<dbReference type="SUPFAM" id="SSF50494">
    <property type="entry name" value="Trypsin-like serine proteases"/>
    <property type="match status" value="1"/>
</dbReference>
<keyword evidence="12" id="KW-0812">Transmembrane</keyword>
<dbReference type="PANTHER" id="PTHR24252">
    <property type="entry name" value="ACROSIN-RELATED"/>
    <property type="match status" value="1"/>
</dbReference>
<dbReference type="Proteomes" id="UP001163046">
    <property type="component" value="Unassembled WGS sequence"/>
</dbReference>
<dbReference type="InterPro" id="IPR012224">
    <property type="entry name" value="Pept_S1A_FX"/>
</dbReference>
<keyword evidence="1" id="KW-0800">Toxin</keyword>
<dbReference type="Gene3D" id="2.40.10.10">
    <property type="entry name" value="Trypsin-like serine proteases"/>
    <property type="match status" value="1"/>
</dbReference>
<evidence type="ECO:0000256" key="9">
    <source>
        <dbReference type="SAM" id="SignalP"/>
    </source>
</evidence>
<dbReference type="EMBL" id="MU827811">
    <property type="protein sequence ID" value="KAJ7323764.1"/>
    <property type="molecule type" value="Genomic_DNA"/>
</dbReference>
<keyword evidence="2 8" id="KW-0645">Protease</keyword>
<evidence type="ECO:0000256" key="3">
    <source>
        <dbReference type="ARBA" id="ARBA00022801"/>
    </source>
</evidence>
<feature type="domain" description="Peptidase S1" evidence="10">
    <location>
        <begin position="161"/>
        <end position="398"/>
    </location>
</feature>
<feature type="chain" id="PRO_5040899868" evidence="9">
    <location>
        <begin position="20"/>
        <end position="400"/>
    </location>
</feature>
<keyword evidence="5 7" id="KW-1015">Disulfide bond</keyword>
<dbReference type="GO" id="GO:0004252">
    <property type="term" value="F:serine-type endopeptidase activity"/>
    <property type="evidence" value="ECO:0007669"/>
    <property type="project" value="InterPro"/>
</dbReference>
<dbReference type="Gene3D" id="1.10.10.1870">
    <property type="entry name" value="ShTK domain-like"/>
    <property type="match status" value="1"/>
</dbReference>
<keyword evidence="13" id="KW-1185">Reference proteome</keyword>
<comment type="caution">
    <text evidence="7">Lacks conserved residue(s) required for the propagation of feature annotation.</text>
</comment>
<dbReference type="InterPro" id="IPR018114">
    <property type="entry name" value="TRYPSIN_HIS"/>
</dbReference>